<keyword evidence="1" id="KW-0732">Signal</keyword>
<reference evidence="3 4" key="1">
    <citation type="submission" date="2021-08" db="EMBL/GenBank/DDBJ databases">
        <authorList>
            <person name="Peeters C."/>
        </authorList>
    </citation>
    <scope>NUCLEOTIDE SEQUENCE [LARGE SCALE GENOMIC DNA]</scope>
    <source>
        <strain evidence="3 4">LMG 32289</strain>
    </source>
</reference>
<dbReference type="RefSeq" id="WP_223993890.1">
    <property type="nucleotide sequence ID" value="NZ_CAJZAG010000011.1"/>
</dbReference>
<sequence length="315" mass="35021">MKITALAGFVATAIAIAIADAAQAATITYQTVAVDGVNIAYRESGDRERPTILLLHGVPSSSRMYDALMRKLGDKYHLIAPDYPGFGNSAAPSPESFTYTFDNLARVMQRFTDAVGVRRYALFMQDYGAPIGMRLAEARADAVQALIFQNGNVYEAGLGAMWAQRKAFWADRAAHESEVVRVHQSLGATRARHVGSDPNVLAYDPDLWMDEHAYLNRPGQARIQADLIFDYQQNIAAYPRWQAWLRQKQLPTLVVWGKHDLAFTVPGAEAFRQDNVAADVHVLDGGHFVMDTKLEEVATITDNFMQQLNRSTSQR</sequence>
<dbReference type="EC" id="3.8.1.5" evidence="3"/>
<proteinExistence type="predicted"/>
<dbReference type="Pfam" id="PF00561">
    <property type="entry name" value="Abhydrolase_1"/>
    <property type="match status" value="1"/>
</dbReference>
<dbReference type="EMBL" id="CAJZAG010000011">
    <property type="protein sequence ID" value="CAG9183373.1"/>
    <property type="molecule type" value="Genomic_DNA"/>
</dbReference>
<evidence type="ECO:0000259" key="2">
    <source>
        <dbReference type="Pfam" id="PF00561"/>
    </source>
</evidence>
<dbReference type="InterPro" id="IPR000073">
    <property type="entry name" value="AB_hydrolase_1"/>
</dbReference>
<feature type="domain" description="AB hydrolase-1" evidence="2">
    <location>
        <begin position="50"/>
        <end position="293"/>
    </location>
</feature>
<dbReference type="Gene3D" id="3.40.50.1820">
    <property type="entry name" value="alpha/beta hydrolase"/>
    <property type="match status" value="1"/>
</dbReference>
<keyword evidence="3" id="KW-0378">Hydrolase</keyword>
<gene>
    <name evidence="3" type="primary">dhmA2</name>
    <name evidence="3" type="ORF">LMG32289_05359</name>
</gene>
<accession>A0ABM8XSS0</accession>
<dbReference type="Proteomes" id="UP000706525">
    <property type="component" value="Unassembled WGS sequence"/>
</dbReference>
<feature type="chain" id="PRO_5045664874" evidence="1">
    <location>
        <begin position="25"/>
        <end position="315"/>
    </location>
</feature>
<dbReference type="InterPro" id="IPR051340">
    <property type="entry name" value="Haloalkane_dehalogenase"/>
</dbReference>
<evidence type="ECO:0000313" key="4">
    <source>
        <dbReference type="Proteomes" id="UP000706525"/>
    </source>
</evidence>
<dbReference type="InterPro" id="IPR029058">
    <property type="entry name" value="AB_hydrolase_fold"/>
</dbReference>
<name>A0ABM8XSS0_9BURK</name>
<dbReference type="PANTHER" id="PTHR42977:SF1">
    <property type="entry name" value="BLR6576 PROTEIN"/>
    <property type="match status" value="1"/>
</dbReference>
<organism evidence="3 4">
    <name type="scientific">Cupriavidus pampae</name>
    <dbReference type="NCBI Taxonomy" id="659251"/>
    <lineage>
        <taxon>Bacteria</taxon>
        <taxon>Pseudomonadati</taxon>
        <taxon>Pseudomonadota</taxon>
        <taxon>Betaproteobacteria</taxon>
        <taxon>Burkholderiales</taxon>
        <taxon>Burkholderiaceae</taxon>
        <taxon>Cupriavidus</taxon>
    </lineage>
</organism>
<protein>
    <submittedName>
        <fullName evidence="3">Haloalkane dehalogenase 2</fullName>
        <ecNumber evidence="3">3.8.1.5</ecNumber>
    </submittedName>
</protein>
<dbReference type="GO" id="GO:0018786">
    <property type="term" value="F:haloalkane dehalogenase activity"/>
    <property type="evidence" value="ECO:0007669"/>
    <property type="project" value="UniProtKB-EC"/>
</dbReference>
<comment type="caution">
    <text evidence="3">The sequence shown here is derived from an EMBL/GenBank/DDBJ whole genome shotgun (WGS) entry which is preliminary data.</text>
</comment>
<dbReference type="PANTHER" id="PTHR42977">
    <property type="entry name" value="HYDROLASE-RELATED"/>
    <property type="match status" value="1"/>
</dbReference>
<feature type="signal peptide" evidence="1">
    <location>
        <begin position="1"/>
        <end position="24"/>
    </location>
</feature>
<keyword evidence="4" id="KW-1185">Reference proteome</keyword>
<dbReference type="SUPFAM" id="SSF53474">
    <property type="entry name" value="alpha/beta-Hydrolases"/>
    <property type="match status" value="1"/>
</dbReference>
<evidence type="ECO:0000256" key="1">
    <source>
        <dbReference type="SAM" id="SignalP"/>
    </source>
</evidence>
<evidence type="ECO:0000313" key="3">
    <source>
        <dbReference type="EMBL" id="CAG9183373.1"/>
    </source>
</evidence>